<feature type="transmembrane region" description="Helical" evidence="19">
    <location>
        <begin position="108"/>
        <end position="128"/>
    </location>
</feature>
<organism evidence="20 21">
    <name type="scientific">Lacrimispora celerecrescens</name>
    <dbReference type="NCBI Taxonomy" id="29354"/>
    <lineage>
        <taxon>Bacteria</taxon>
        <taxon>Bacillati</taxon>
        <taxon>Bacillota</taxon>
        <taxon>Clostridia</taxon>
        <taxon>Lachnospirales</taxon>
        <taxon>Lachnospiraceae</taxon>
        <taxon>Lacrimispora</taxon>
    </lineage>
</organism>
<reference evidence="20 21" key="1">
    <citation type="submission" date="2014-07" db="EMBL/GenBank/DDBJ databases">
        <title>Draft genome of Clostridium celerecrescens 152B isolated from sediments associated with methane hydrate from Krishna Godavari basin.</title>
        <authorList>
            <person name="Honkalas V.S."/>
            <person name="Dabir A.P."/>
            <person name="Arora P."/>
            <person name="Dhakephalkar P.K."/>
        </authorList>
    </citation>
    <scope>NUCLEOTIDE SEQUENCE [LARGE SCALE GENOMIC DNA]</scope>
    <source>
        <strain evidence="20 21">152B</strain>
    </source>
</reference>
<dbReference type="PANTHER" id="PTHR34148">
    <property type="entry name" value="ADENOSYLCOBINAMIDE-GDP RIBAZOLETRANSFERASE"/>
    <property type="match status" value="1"/>
</dbReference>
<evidence type="ECO:0000256" key="10">
    <source>
        <dbReference type="ARBA" id="ARBA00022692"/>
    </source>
</evidence>
<comment type="function">
    <text evidence="14 19">Joins adenosylcobinamide-GDP and alpha-ribazole to generate adenosylcobalamin (Ado-cobalamin). Also synthesizes adenosylcobalamin 5'-phosphate from adenosylcobinamide-GDP and alpha-ribazole 5'-phosphate.</text>
</comment>
<evidence type="ECO:0000256" key="8">
    <source>
        <dbReference type="ARBA" id="ARBA00022573"/>
    </source>
</evidence>
<feature type="transmembrane region" description="Helical" evidence="19">
    <location>
        <begin position="230"/>
        <end position="253"/>
    </location>
</feature>
<feature type="transmembrane region" description="Helical" evidence="19">
    <location>
        <begin position="176"/>
        <end position="193"/>
    </location>
</feature>
<dbReference type="GO" id="GO:0008818">
    <property type="term" value="F:cobalamin 5'-phosphate synthase activity"/>
    <property type="evidence" value="ECO:0007669"/>
    <property type="project" value="UniProtKB-UniRule"/>
</dbReference>
<dbReference type="GO" id="GO:0009236">
    <property type="term" value="P:cobalamin biosynthetic process"/>
    <property type="evidence" value="ECO:0007669"/>
    <property type="project" value="UniProtKB-UniRule"/>
</dbReference>
<evidence type="ECO:0000256" key="18">
    <source>
        <dbReference type="ARBA" id="ARBA00049504"/>
    </source>
</evidence>
<dbReference type="GO" id="GO:0051073">
    <property type="term" value="F:adenosylcobinamide-GDP ribazoletransferase activity"/>
    <property type="evidence" value="ECO:0007669"/>
    <property type="project" value="UniProtKB-UniRule"/>
</dbReference>
<comment type="caution">
    <text evidence="20">The sequence shown here is derived from an EMBL/GenBank/DDBJ whole genome shotgun (WGS) entry which is preliminary data.</text>
</comment>
<proteinExistence type="inferred from homology"/>
<evidence type="ECO:0000256" key="11">
    <source>
        <dbReference type="ARBA" id="ARBA00022842"/>
    </source>
</evidence>
<dbReference type="AlphaFoldDB" id="A0A084JN07"/>
<dbReference type="Proteomes" id="UP000028525">
    <property type="component" value="Unassembled WGS sequence"/>
</dbReference>
<evidence type="ECO:0000256" key="6">
    <source>
        <dbReference type="ARBA" id="ARBA00015850"/>
    </source>
</evidence>
<evidence type="ECO:0000256" key="16">
    <source>
        <dbReference type="ARBA" id="ARBA00032853"/>
    </source>
</evidence>
<dbReference type="GO" id="GO:0005886">
    <property type="term" value="C:plasma membrane"/>
    <property type="evidence" value="ECO:0007669"/>
    <property type="project" value="UniProtKB-SubCell"/>
</dbReference>
<keyword evidence="21" id="KW-1185">Reference proteome</keyword>
<feature type="transmembrane region" description="Helical" evidence="19">
    <location>
        <begin position="31"/>
        <end position="53"/>
    </location>
</feature>
<comment type="cofactor">
    <cofactor evidence="1 19">
        <name>Mg(2+)</name>
        <dbReference type="ChEBI" id="CHEBI:18420"/>
    </cofactor>
</comment>
<evidence type="ECO:0000256" key="13">
    <source>
        <dbReference type="ARBA" id="ARBA00023136"/>
    </source>
</evidence>
<keyword evidence="10 19" id="KW-0812">Transmembrane</keyword>
<keyword evidence="8 19" id="KW-0169">Cobalamin biosynthesis</keyword>
<evidence type="ECO:0000256" key="12">
    <source>
        <dbReference type="ARBA" id="ARBA00022989"/>
    </source>
</evidence>
<evidence type="ECO:0000256" key="14">
    <source>
        <dbReference type="ARBA" id="ARBA00025228"/>
    </source>
</evidence>
<gene>
    <name evidence="19" type="primary">cobS</name>
    <name evidence="20" type="ORF">IO98_10380</name>
</gene>
<evidence type="ECO:0000256" key="17">
    <source>
        <dbReference type="ARBA" id="ARBA00048623"/>
    </source>
</evidence>
<dbReference type="UniPathway" id="UPA00148">
    <property type="reaction ID" value="UER00238"/>
</dbReference>
<accession>A0A084JN07</accession>
<dbReference type="PANTHER" id="PTHR34148:SF1">
    <property type="entry name" value="ADENOSYLCOBINAMIDE-GDP RIBAZOLETRANSFERASE"/>
    <property type="match status" value="1"/>
</dbReference>
<protein>
    <recommendedName>
        <fullName evidence="6 19">Adenosylcobinamide-GDP ribazoletransferase</fullName>
        <ecNumber evidence="5 19">2.7.8.26</ecNumber>
    </recommendedName>
    <alternativeName>
        <fullName evidence="16 19">Cobalamin synthase</fullName>
    </alternativeName>
    <alternativeName>
        <fullName evidence="15 19">Cobalamin-5'-phosphate synthase</fullName>
    </alternativeName>
</protein>
<dbReference type="EMBL" id="JPME01000012">
    <property type="protein sequence ID" value="KEZ90341.1"/>
    <property type="molecule type" value="Genomic_DNA"/>
</dbReference>
<feature type="transmembrane region" description="Helical" evidence="19">
    <location>
        <begin position="199"/>
        <end position="218"/>
    </location>
</feature>
<keyword evidence="13 19" id="KW-0472">Membrane</keyword>
<dbReference type="RefSeq" id="WP_038280729.1">
    <property type="nucleotide sequence ID" value="NZ_JPME01000012.1"/>
</dbReference>
<dbReference type="EC" id="2.7.8.26" evidence="5 19"/>
<sequence length="255" mass="27689">MNLFGSLVIAFSMYSRIPMPQLEWTKERMKYAMCFFPLIGAVIGLLEFAVYLGCNALGFRNLGQILPIVIPILVTGGIHMDGFLDVVDARSSYGDRKKKLEILKDPHTGAFAIIGCGVYLVLYLAVFLEMRPAVIPVYCLSFVVTRALSGLSVVTFPMAKESGLAASFSGAAQKRAVAVVMALYLAAAVWGIWYLGGAAIVAVVLVVCLLIYWYYYTMAKREFGGITGDLAGYFLQICELALVAGLAVISHVISL</sequence>
<evidence type="ECO:0000256" key="15">
    <source>
        <dbReference type="ARBA" id="ARBA00032605"/>
    </source>
</evidence>
<dbReference type="STRING" id="29354.IO98_10380"/>
<feature type="transmembrane region" description="Helical" evidence="19">
    <location>
        <begin position="65"/>
        <end position="87"/>
    </location>
</feature>
<comment type="similarity">
    <text evidence="4 19">Belongs to the CobS family.</text>
</comment>
<feature type="transmembrane region" description="Helical" evidence="19">
    <location>
        <begin position="134"/>
        <end position="156"/>
    </location>
</feature>
<evidence type="ECO:0000256" key="19">
    <source>
        <dbReference type="HAMAP-Rule" id="MF_00719"/>
    </source>
</evidence>
<comment type="catalytic activity">
    <reaction evidence="18 19">
        <text>alpha-ribazole 5'-phosphate + adenosylcob(III)inamide-GDP = adenosylcob(III)alamin 5'-phosphate + GMP + H(+)</text>
        <dbReference type="Rhea" id="RHEA:23560"/>
        <dbReference type="ChEBI" id="CHEBI:15378"/>
        <dbReference type="ChEBI" id="CHEBI:57918"/>
        <dbReference type="ChEBI" id="CHEBI:58115"/>
        <dbReference type="ChEBI" id="CHEBI:60487"/>
        <dbReference type="ChEBI" id="CHEBI:60493"/>
        <dbReference type="EC" id="2.7.8.26"/>
    </reaction>
</comment>
<keyword evidence="9 19" id="KW-0808">Transferase</keyword>
<name>A0A084JN07_9FIRM</name>
<comment type="catalytic activity">
    <reaction evidence="17 19">
        <text>alpha-ribazole + adenosylcob(III)inamide-GDP = adenosylcob(III)alamin + GMP + H(+)</text>
        <dbReference type="Rhea" id="RHEA:16049"/>
        <dbReference type="ChEBI" id="CHEBI:10329"/>
        <dbReference type="ChEBI" id="CHEBI:15378"/>
        <dbReference type="ChEBI" id="CHEBI:18408"/>
        <dbReference type="ChEBI" id="CHEBI:58115"/>
        <dbReference type="ChEBI" id="CHEBI:60487"/>
        <dbReference type="EC" id="2.7.8.26"/>
    </reaction>
</comment>
<evidence type="ECO:0000256" key="2">
    <source>
        <dbReference type="ARBA" id="ARBA00004651"/>
    </source>
</evidence>
<keyword evidence="12 19" id="KW-1133">Transmembrane helix</keyword>
<dbReference type="HAMAP" id="MF_00719">
    <property type="entry name" value="CobS"/>
    <property type="match status" value="1"/>
</dbReference>
<comment type="subcellular location">
    <subcellularLocation>
        <location evidence="2 19">Cell membrane</location>
        <topology evidence="2 19">Multi-pass membrane protein</topology>
    </subcellularLocation>
</comment>
<evidence type="ECO:0000256" key="4">
    <source>
        <dbReference type="ARBA" id="ARBA00010561"/>
    </source>
</evidence>
<dbReference type="Pfam" id="PF02654">
    <property type="entry name" value="CobS"/>
    <property type="match status" value="1"/>
</dbReference>
<evidence type="ECO:0000313" key="20">
    <source>
        <dbReference type="EMBL" id="KEZ90341.1"/>
    </source>
</evidence>
<evidence type="ECO:0000256" key="3">
    <source>
        <dbReference type="ARBA" id="ARBA00004663"/>
    </source>
</evidence>
<dbReference type="InterPro" id="IPR003805">
    <property type="entry name" value="CobS"/>
</dbReference>
<evidence type="ECO:0000313" key="21">
    <source>
        <dbReference type="Proteomes" id="UP000028525"/>
    </source>
</evidence>
<dbReference type="OrthoDB" id="9794626at2"/>
<evidence type="ECO:0000256" key="5">
    <source>
        <dbReference type="ARBA" id="ARBA00013200"/>
    </source>
</evidence>
<evidence type="ECO:0000256" key="9">
    <source>
        <dbReference type="ARBA" id="ARBA00022679"/>
    </source>
</evidence>
<keyword evidence="11 19" id="KW-0460">Magnesium</keyword>
<comment type="pathway">
    <text evidence="3 19">Cofactor biosynthesis; adenosylcobalamin biosynthesis; adenosylcobalamin from cob(II)yrinate a,c-diamide: step 7/7.</text>
</comment>
<keyword evidence="7 19" id="KW-1003">Cell membrane</keyword>
<evidence type="ECO:0000256" key="7">
    <source>
        <dbReference type="ARBA" id="ARBA00022475"/>
    </source>
</evidence>
<evidence type="ECO:0000256" key="1">
    <source>
        <dbReference type="ARBA" id="ARBA00001946"/>
    </source>
</evidence>